<reference evidence="2 3" key="1">
    <citation type="journal article" date="2006" name="Nature">
        <title>Insights from the genome of the biotrophic fungal plant pathogen Ustilago maydis.</title>
        <authorList>
            <person name="Kamper J."/>
            <person name="Kahmann R."/>
            <person name="Bolker M."/>
            <person name="Ma L.J."/>
            <person name="Brefort T."/>
            <person name="Saville B.J."/>
            <person name="Banuett F."/>
            <person name="Kronstad J.W."/>
            <person name="Gold S.E."/>
            <person name="Muller O."/>
            <person name="Perlin M.H."/>
            <person name="Wosten H.A."/>
            <person name="de Vries R."/>
            <person name="Ruiz-Herrera J."/>
            <person name="Reynaga-Pena C.G."/>
            <person name="Snetselaar K."/>
            <person name="McCann M."/>
            <person name="Perez-Martin J."/>
            <person name="Feldbrugge M."/>
            <person name="Basse C.W."/>
            <person name="Steinberg G."/>
            <person name="Ibeas J.I."/>
            <person name="Holloman W."/>
            <person name="Guzman P."/>
            <person name="Farman M."/>
            <person name="Stajich J.E."/>
            <person name="Sentandreu R."/>
            <person name="Gonzalez-Prieto J.M."/>
            <person name="Kennell J.C."/>
            <person name="Molina L."/>
            <person name="Schirawski J."/>
            <person name="Mendoza-Mendoza A."/>
            <person name="Greilinger D."/>
            <person name="Munch K."/>
            <person name="Rossel N."/>
            <person name="Scherer M."/>
            <person name="Vranes M."/>
            <person name="Ladendorf O."/>
            <person name="Vincon V."/>
            <person name="Fuchs U."/>
            <person name="Sandrock B."/>
            <person name="Meng S."/>
            <person name="Ho E.C."/>
            <person name="Cahill M.J."/>
            <person name="Boyce K.J."/>
            <person name="Klose J."/>
            <person name="Klosterman S.J."/>
            <person name="Deelstra H.J."/>
            <person name="Ortiz-Castellanos L."/>
            <person name="Li W."/>
            <person name="Sanchez-Alonso P."/>
            <person name="Schreier P.H."/>
            <person name="Hauser-Hahn I."/>
            <person name="Vaupel M."/>
            <person name="Koopmann E."/>
            <person name="Friedrich G."/>
            <person name="Voss H."/>
            <person name="Schluter T."/>
            <person name="Margolis J."/>
            <person name="Platt D."/>
            <person name="Swimmer C."/>
            <person name="Gnirke A."/>
            <person name="Chen F."/>
            <person name="Vysotskaia V."/>
            <person name="Mannhaupt G."/>
            <person name="Guldener U."/>
            <person name="Munsterkotter M."/>
            <person name="Haase D."/>
            <person name="Oesterheld M."/>
            <person name="Mewes H.W."/>
            <person name="Mauceli E.W."/>
            <person name="DeCaprio D."/>
            <person name="Wade C.M."/>
            <person name="Butler J."/>
            <person name="Young S."/>
            <person name="Jaffe D.B."/>
            <person name="Calvo S."/>
            <person name="Nusbaum C."/>
            <person name="Galagan J."/>
            <person name="Birren B.W."/>
        </authorList>
    </citation>
    <scope>NUCLEOTIDE SEQUENCE [LARGE SCALE GENOMIC DNA]</scope>
    <source>
        <strain evidence="3">DSM 14603 / FGSC 9021 / UM521</strain>
    </source>
</reference>
<feature type="signal peptide" evidence="1">
    <location>
        <begin position="1"/>
        <end position="24"/>
    </location>
</feature>
<evidence type="ECO:0000313" key="2">
    <source>
        <dbReference type="EMBL" id="KIS67760.1"/>
    </source>
</evidence>
<organism evidence="2 3">
    <name type="scientific">Mycosarcoma maydis</name>
    <name type="common">Corn smut fungus</name>
    <name type="synonym">Ustilago maydis</name>
    <dbReference type="NCBI Taxonomy" id="5270"/>
    <lineage>
        <taxon>Eukaryota</taxon>
        <taxon>Fungi</taxon>
        <taxon>Dikarya</taxon>
        <taxon>Basidiomycota</taxon>
        <taxon>Ustilaginomycotina</taxon>
        <taxon>Ustilaginomycetes</taxon>
        <taxon>Ustilaginales</taxon>
        <taxon>Ustilaginaceae</taxon>
        <taxon>Mycosarcoma</taxon>
    </lineage>
</organism>
<dbReference type="GeneID" id="23568008"/>
<dbReference type="OrthoDB" id="10478223at2759"/>
<dbReference type="VEuPathDB" id="FungiDB:UMAG_12258"/>
<dbReference type="AlphaFoldDB" id="A0A0D1DYX8"/>
<dbReference type="Proteomes" id="UP000000561">
    <property type="component" value="Chromosome 12"/>
</dbReference>
<gene>
    <name evidence="2" type="ORF">UMAG_12258</name>
</gene>
<keyword evidence="1" id="KW-0732">Signal</keyword>
<dbReference type="RefSeq" id="XP_011390820.1">
    <property type="nucleotide sequence ID" value="XM_011392518.1"/>
</dbReference>
<name>A0A0D1DYX8_MYCMD</name>
<proteinExistence type="predicted"/>
<keyword evidence="3" id="KW-1185">Reference proteome</keyword>
<protein>
    <submittedName>
        <fullName evidence="2">Uncharacterized protein</fullName>
    </submittedName>
</protein>
<dbReference type="InParanoid" id="A0A0D1DYX8"/>
<dbReference type="EMBL" id="CM003151">
    <property type="protein sequence ID" value="KIS67760.1"/>
    <property type="molecule type" value="Genomic_DNA"/>
</dbReference>
<evidence type="ECO:0000313" key="3">
    <source>
        <dbReference type="Proteomes" id="UP000000561"/>
    </source>
</evidence>
<feature type="chain" id="PRO_5002229784" evidence="1">
    <location>
        <begin position="25"/>
        <end position="142"/>
    </location>
</feature>
<sequence length="142" mass="15636">MIVPTCWKLGTAAAILLSSIGVQAVYFDPQQNEYDAYCSAHASPAVGAICFDTSFDIRQHIVSSSPELVGFLSKDLRSFALPVGTSGSTMYFTTLFHRVDMVALDYRGWSQYPCVQYTISSTKGRKDSRVGHFCPGDRHVVL</sequence>
<dbReference type="KEGG" id="uma:UMAG_12258"/>
<dbReference type="eggNOG" id="ENOG502RDTG">
    <property type="taxonomic scope" value="Eukaryota"/>
</dbReference>
<evidence type="ECO:0000256" key="1">
    <source>
        <dbReference type="SAM" id="SignalP"/>
    </source>
</evidence>
<accession>A0A0D1DYX8</accession>